<name>A0A835WC94_CHLIN</name>
<feature type="region of interest" description="Disordered" evidence="2">
    <location>
        <begin position="542"/>
        <end position="563"/>
    </location>
</feature>
<sequence length="600" mass="61787">MGAQVARNVTVLSLEGALDLPTLTIVSLALAGALQHVHTLRLDTSRCGAGGFRNLYALHSALRGAFPALQELCLPAMACLRGLVAFAGSALHTVRVIMGSPGCLCQSHVRSLLRLSQLRHLDLDGAGWDAMWDDANDDDAWDALNADDDAQDDADEGIPAGADEELALGDATLEEALPGLTDEALQEMWALRRLLASTPPALESLRLNITFQEINFVDGRITRAVTSEHVVYRQHSLRFAAAALLPRLEATGQRLPLLKVEDLMELDPAGAISLLQPHTTFARLLAKCDRVELGLLELDVGSLHPAPAAVMELTAEQVLERAADKMWAAASVQGVASMAEAAMDAYVAAAGAADSQERQPLYNALERMDVLLRGPFVWQLTCGPGPDGGARLLTDWLGSLVAAGPPLPPAAAAPGIGVDAAAEASGSEMRGCSVAACGSGSAMAVVTCDCPFTALKLHRAAAAAAACKTPSCLQVSATRGRGGREYWSSAVEEVIRELWDDHLRSAPQLAAAALRAAAGEDGPADGSGGGGSGGPAMINAAGAGAGSGRAPGGQPAGDAAVGGSGGDDLQVLVRLLPLLEQAHAAVVYVGLDNSQPAGSA</sequence>
<keyword evidence="1" id="KW-0963">Cytoplasm</keyword>
<feature type="compositionally biased region" description="Gly residues" evidence="2">
    <location>
        <begin position="543"/>
        <end position="563"/>
    </location>
</feature>
<evidence type="ECO:0000256" key="2">
    <source>
        <dbReference type="SAM" id="MobiDB-lite"/>
    </source>
</evidence>
<dbReference type="PANTHER" id="PTHR13339">
    <property type="entry name" value="COP9 SIGNALOSOME COMPLEX SUBUNIT 8"/>
    <property type="match status" value="1"/>
</dbReference>
<dbReference type="Proteomes" id="UP000650467">
    <property type="component" value="Unassembled WGS sequence"/>
</dbReference>
<organism evidence="3 4">
    <name type="scientific">Chlamydomonas incerta</name>
    <dbReference type="NCBI Taxonomy" id="51695"/>
    <lineage>
        <taxon>Eukaryota</taxon>
        <taxon>Viridiplantae</taxon>
        <taxon>Chlorophyta</taxon>
        <taxon>core chlorophytes</taxon>
        <taxon>Chlorophyceae</taxon>
        <taxon>CS clade</taxon>
        <taxon>Chlamydomonadales</taxon>
        <taxon>Chlamydomonadaceae</taxon>
        <taxon>Chlamydomonas</taxon>
    </lineage>
</organism>
<accession>A0A835WC94</accession>
<proteinExistence type="predicted"/>
<evidence type="ECO:0000256" key="1">
    <source>
        <dbReference type="ARBA" id="ARBA00022490"/>
    </source>
</evidence>
<dbReference type="InterPro" id="IPR033205">
    <property type="entry name" value="COP9_CSN8"/>
</dbReference>
<dbReference type="EMBL" id="JAEHOC010000002">
    <property type="protein sequence ID" value="KAG2444702.1"/>
    <property type="molecule type" value="Genomic_DNA"/>
</dbReference>
<evidence type="ECO:0000313" key="4">
    <source>
        <dbReference type="Proteomes" id="UP000650467"/>
    </source>
</evidence>
<dbReference type="GO" id="GO:0000338">
    <property type="term" value="P:protein deneddylation"/>
    <property type="evidence" value="ECO:0007669"/>
    <property type="project" value="InterPro"/>
</dbReference>
<dbReference type="PANTHER" id="PTHR13339:SF0">
    <property type="entry name" value="COP9 SIGNALOSOME COMPLEX SUBUNIT 8"/>
    <property type="match status" value="1"/>
</dbReference>
<keyword evidence="4" id="KW-1185">Reference proteome</keyword>
<dbReference type="GO" id="GO:0010387">
    <property type="term" value="P:COP9 signalosome assembly"/>
    <property type="evidence" value="ECO:0007669"/>
    <property type="project" value="InterPro"/>
</dbReference>
<evidence type="ECO:0000313" key="3">
    <source>
        <dbReference type="EMBL" id="KAG2444702.1"/>
    </source>
</evidence>
<comment type="caution">
    <text evidence="3">The sequence shown here is derived from an EMBL/GenBank/DDBJ whole genome shotgun (WGS) entry which is preliminary data.</text>
</comment>
<dbReference type="GO" id="GO:0008180">
    <property type="term" value="C:COP9 signalosome"/>
    <property type="evidence" value="ECO:0007669"/>
    <property type="project" value="InterPro"/>
</dbReference>
<dbReference type="OrthoDB" id="559197at2759"/>
<dbReference type="AlphaFoldDB" id="A0A835WC94"/>
<gene>
    <name evidence="3" type="ORF">HXX76_001446</name>
</gene>
<reference evidence="3" key="1">
    <citation type="journal article" date="2020" name="bioRxiv">
        <title>Comparative genomics of Chlamydomonas.</title>
        <authorList>
            <person name="Craig R.J."/>
            <person name="Hasan A.R."/>
            <person name="Ness R.W."/>
            <person name="Keightley P.D."/>
        </authorList>
    </citation>
    <scope>NUCLEOTIDE SEQUENCE</scope>
    <source>
        <strain evidence="3">SAG 7.73</strain>
    </source>
</reference>
<protein>
    <submittedName>
        <fullName evidence="3">Uncharacterized protein</fullName>
    </submittedName>
</protein>